<organism evidence="1 2">
    <name type="scientific">Thalassospira marina</name>
    <dbReference type="NCBI Taxonomy" id="2048283"/>
    <lineage>
        <taxon>Bacteria</taxon>
        <taxon>Pseudomonadati</taxon>
        <taxon>Pseudomonadota</taxon>
        <taxon>Alphaproteobacteria</taxon>
        <taxon>Rhodospirillales</taxon>
        <taxon>Thalassospiraceae</taxon>
        <taxon>Thalassospira</taxon>
    </lineage>
</organism>
<accession>A0ABM6Q7I3</accession>
<reference evidence="1 2" key="1">
    <citation type="submission" date="2017-10" db="EMBL/GenBank/DDBJ databases">
        <title>Biodiversity and function of Thalassospira species in the particle-attached aromatic-hydrocarbon-degrading consortia from the surface seawater of the China South Sea.</title>
        <authorList>
            <person name="Dong C."/>
            <person name="Liu R."/>
            <person name="Shao Z."/>
        </authorList>
    </citation>
    <scope>NUCLEOTIDE SEQUENCE [LARGE SCALE GENOMIC DNA]</scope>
    <source>
        <strain evidence="1 2">CSC3H3</strain>
    </source>
</reference>
<proteinExistence type="predicted"/>
<protein>
    <submittedName>
        <fullName evidence="1">Uncharacterized protein</fullName>
    </submittedName>
</protein>
<dbReference type="Proteomes" id="UP000233458">
    <property type="component" value="Chromosome"/>
</dbReference>
<dbReference type="EMBL" id="CP024199">
    <property type="protein sequence ID" value="AUG52465.1"/>
    <property type="molecule type" value="Genomic_DNA"/>
</dbReference>
<gene>
    <name evidence="1" type="ORF">CSC3H3_06865</name>
</gene>
<sequence>MFHNPVTGKKITGRCNVASARFLAVFSHADIAGSGGEDFDIGTVVFRYERNITQTVVGVIAQSSIKIARSCKCLKSVCCFMQSVTMCRLHDSSHLAMIFGIWTDKRQK</sequence>
<evidence type="ECO:0000313" key="1">
    <source>
        <dbReference type="EMBL" id="AUG52465.1"/>
    </source>
</evidence>
<name>A0ABM6Q7I3_9PROT</name>
<keyword evidence="2" id="KW-1185">Reference proteome</keyword>
<evidence type="ECO:0000313" key="2">
    <source>
        <dbReference type="Proteomes" id="UP000233458"/>
    </source>
</evidence>